<name>S7N6P9_MYOBR</name>
<proteinExistence type="predicted"/>
<evidence type="ECO:0000313" key="1">
    <source>
        <dbReference type="EMBL" id="EPQ12844.1"/>
    </source>
</evidence>
<organism evidence="1 2">
    <name type="scientific">Myotis brandtii</name>
    <name type="common">Brandt's bat</name>
    <dbReference type="NCBI Taxonomy" id="109478"/>
    <lineage>
        <taxon>Eukaryota</taxon>
        <taxon>Metazoa</taxon>
        <taxon>Chordata</taxon>
        <taxon>Craniata</taxon>
        <taxon>Vertebrata</taxon>
        <taxon>Euteleostomi</taxon>
        <taxon>Mammalia</taxon>
        <taxon>Eutheria</taxon>
        <taxon>Laurasiatheria</taxon>
        <taxon>Chiroptera</taxon>
        <taxon>Yangochiroptera</taxon>
        <taxon>Vespertilionidae</taxon>
        <taxon>Myotis</taxon>
    </lineage>
</organism>
<dbReference type="AlphaFoldDB" id="S7N6P9"/>
<gene>
    <name evidence="1" type="ORF">D623_10031513</name>
</gene>
<dbReference type="EMBL" id="KE163606">
    <property type="protein sequence ID" value="EPQ12844.1"/>
    <property type="molecule type" value="Genomic_DNA"/>
</dbReference>
<evidence type="ECO:0000313" key="2">
    <source>
        <dbReference type="Proteomes" id="UP000052978"/>
    </source>
</evidence>
<reference evidence="1 2" key="1">
    <citation type="journal article" date="2013" name="Nat. Commun.">
        <title>Genome analysis reveals insights into physiology and longevity of the Brandt's bat Myotis brandtii.</title>
        <authorList>
            <person name="Seim I."/>
            <person name="Fang X."/>
            <person name="Xiong Z."/>
            <person name="Lobanov A.V."/>
            <person name="Huang Z."/>
            <person name="Ma S."/>
            <person name="Feng Y."/>
            <person name="Turanov A.A."/>
            <person name="Zhu Y."/>
            <person name="Lenz T.L."/>
            <person name="Gerashchenko M.V."/>
            <person name="Fan D."/>
            <person name="Hee Yim S."/>
            <person name="Yao X."/>
            <person name="Jordan D."/>
            <person name="Xiong Y."/>
            <person name="Ma Y."/>
            <person name="Lyapunov A.N."/>
            <person name="Chen G."/>
            <person name="Kulakova O.I."/>
            <person name="Sun Y."/>
            <person name="Lee S.G."/>
            <person name="Bronson R.T."/>
            <person name="Moskalev A.A."/>
            <person name="Sunyaev S.R."/>
            <person name="Zhang G."/>
            <person name="Krogh A."/>
            <person name="Wang J."/>
            <person name="Gladyshev V.N."/>
        </authorList>
    </citation>
    <scope>NUCLEOTIDE SEQUENCE [LARGE SCALE GENOMIC DNA]</scope>
</reference>
<dbReference type="Proteomes" id="UP000052978">
    <property type="component" value="Unassembled WGS sequence"/>
</dbReference>
<accession>S7N6P9</accession>
<sequence>MRGQGLRNLSPHTHLMELIWRLQQTTEDYIMQLETRHLQQDLVLEKQRHSQATREQEAILTTVFNLLHSGATSSLELQMLFPPPFLWTLGVM</sequence>
<protein>
    <submittedName>
        <fullName evidence="1">1-aminocyclopropane-1-carboxylate synthase-like protein 2</fullName>
    </submittedName>
</protein>
<keyword evidence="2" id="KW-1185">Reference proteome</keyword>